<dbReference type="EMBL" id="JANBPU010000032">
    <property type="protein sequence ID" value="KAJ1919142.1"/>
    <property type="molecule type" value="Genomic_DNA"/>
</dbReference>
<evidence type="ECO:0000313" key="10">
    <source>
        <dbReference type="Proteomes" id="UP001150538"/>
    </source>
</evidence>
<dbReference type="HAMAP" id="MF_01658">
    <property type="entry name" value="COQ7"/>
    <property type="match status" value="1"/>
</dbReference>
<comment type="catalytic activity">
    <reaction evidence="8">
        <text>a 5-methoxy-2-methyl-3-(all-trans-polyprenyl)benzene-1,4-diol + AH2 + O2 = a 3-demethylubiquinol + A + H2O</text>
        <dbReference type="Rhea" id="RHEA:50908"/>
        <dbReference type="Rhea" id="RHEA-COMP:10859"/>
        <dbReference type="Rhea" id="RHEA-COMP:10914"/>
        <dbReference type="ChEBI" id="CHEBI:13193"/>
        <dbReference type="ChEBI" id="CHEBI:15377"/>
        <dbReference type="ChEBI" id="CHEBI:15379"/>
        <dbReference type="ChEBI" id="CHEBI:17499"/>
        <dbReference type="ChEBI" id="CHEBI:84167"/>
        <dbReference type="ChEBI" id="CHEBI:84422"/>
        <dbReference type="EC" id="1.14.99.60"/>
    </reaction>
</comment>
<keyword evidence="9" id="KW-0830">Ubiquinone</keyword>
<dbReference type="PANTHER" id="PTHR11237:SF4">
    <property type="entry name" value="5-DEMETHOXYUBIQUINONE HYDROXYLASE, MITOCHONDRIAL"/>
    <property type="match status" value="1"/>
</dbReference>
<dbReference type="GO" id="GO:0006744">
    <property type="term" value="P:ubiquinone biosynthetic process"/>
    <property type="evidence" value="ECO:0007669"/>
    <property type="project" value="UniProtKB-UniRule"/>
</dbReference>
<feature type="binding site" evidence="8">
    <location>
        <position position="177"/>
    </location>
    <ligand>
        <name>Fe cation</name>
        <dbReference type="ChEBI" id="CHEBI:24875"/>
        <label>1</label>
    </ligand>
</feature>
<dbReference type="GO" id="GO:0016709">
    <property type="term" value="F:oxidoreductase activity, acting on paired donors, with incorporation or reduction of molecular oxygen, NAD(P)H as one donor, and incorporation of one atom of oxygen"/>
    <property type="evidence" value="ECO:0007669"/>
    <property type="project" value="UniProtKB-UniRule"/>
</dbReference>
<feature type="binding site" evidence="8">
    <location>
        <position position="92"/>
    </location>
    <ligand>
        <name>Fe cation</name>
        <dbReference type="ChEBI" id="CHEBI:24875"/>
        <label>1</label>
    </ligand>
</feature>
<dbReference type="AlphaFoldDB" id="A0A9W7ZYB2"/>
<keyword evidence="8" id="KW-0999">Mitochondrion inner membrane</keyword>
<organism evidence="9 10">
    <name type="scientific">Mycoemilia scoparia</name>
    <dbReference type="NCBI Taxonomy" id="417184"/>
    <lineage>
        <taxon>Eukaryota</taxon>
        <taxon>Fungi</taxon>
        <taxon>Fungi incertae sedis</taxon>
        <taxon>Zoopagomycota</taxon>
        <taxon>Kickxellomycotina</taxon>
        <taxon>Kickxellomycetes</taxon>
        <taxon>Kickxellales</taxon>
        <taxon>Kickxellaceae</taxon>
        <taxon>Mycoemilia</taxon>
    </lineage>
</organism>
<keyword evidence="2 8" id="KW-0831">Ubiquinone biosynthesis</keyword>
<protein>
    <recommendedName>
        <fullName evidence="8">5-demethoxyubiquinone hydroxylase, mitochondrial</fullName>
        <shortName evidence="8">DMQ hydroxylase</shortName>
        <ecNumber evidence="8">1.14.99.60</ecNumber>
    </recommendedName>
    <alternativeName>
        <fullName evidence="8">Ubiquinone biosynthesis monooxygenase COQ7</fullName>
    </alternativeName>
</protein>
<dbReference type="EC" id="1.14.99.60" evidence="8"/>
<dbReference type="SUPFAM" id="SSF47240">
    <property type="entry name" value="Ferritin-like"/>
    <property type="match status" value="1"/>
</dbReference>
<keyword evidence="3 8" id="KW-0479">Metal-binding</keyword>
<dbReference type="Pfam" id="PF03232">
    <property type="entry name" value="COQ7"/>
    <property type="match status" value="1"/>
</dbReference>
<keyword evidence="5 8" id="KW-0408">Iron</keyword>
<sequence length="216" mass="24434">MIRRVVPYRAYQRSLRQAVIIKNYSTDNANINKEKEKHREFTEAEHSLIDRVIRVDHAGETAAVWIYAGQMAVLGKDKRLRELLTAKQEDHHLATFDKKVVDFRVRPTILKPVAAVGGFALGAITALMGEKSAMTCTEAVETAIGTHYDNQLRDLVKIDHPEMKELLETIALFRDQELEHLDTAVENGSRSAPFYRALSAFIGQGCKTAIWLCERV</sequence>
<comment type="pathway">
    <text evidence="1 8">Cofactor biosynthesis; ubiquinone biosynthesis.</text>
</comment>
<evidence type="ECO:0000256" key="4">
    <source>
        <dbReference type="ARBA" id="ARBA00023002"/>
    </source>
</evidence>
<evidence type="ECO:0000256" key="1">
    <source>
        <dbReference type="ARBA" id="ARBA00004749"/>
    </source>
</evidence>
<comment type="similarity">
    <text evidence="8">Belongs to the COQ7 family.</text>
</comment>
<dbReference type="GO" id="GO:0031314">
    <property type="term" value="C:extrinsic component of mitochondrial inner membrane"/>
    <property type="evidence" value="ECO:0007669"/>
    <property type="project" value="UniProtKB-UniRule"/>
</dbReference>
<keyword evidence="6 8" id="KW-0503">Monooxygenase</keyword>
<keyword evidence="4 8" id="KW-0560">Oxidoreductase</keyword>
<dbReference type="CDD" id="cd01042">
    <property type="entry name" value="DMQH"/>
    <property type="match status" value="1"/>
</dbReference>
<feature type="binding site" evidence="8">
    <location>
        <position position="141"/>
    </location>
    <ligand>
        <name>Fe cation</name>
        <dbReference type="ChEBI" id="CHEBI:24875"/>
        <label>2</label>
    </ligand>
</feature>
<dbReference type="Proteomes" id="UP001150538">
    <property type="component" value="Unassembled WGS sequence"/>
</dbReference>
<accession>A0A9W7ZYB2</accession>
<proteinExistence type="inferred from homology"/>
<evidence type="ECO:0000256" key="8">
    <source>
        <dbReference type="HAMAP-Rule" id="MF_03194"/>
    </source>
</evidence>
<feature type="binding site" evidence="8">
    <location>
        <position position="177"/>
    </location>
    <ligand>
        <name>Fe cation</name>
        <dbReference type="ChEBI" id="CHEBI:24875"/>
        <label>2</label>
    </ligand>
</feature>
<evidence type="ECO:0000256" key="2">
    <source>
        <dbReference type="ARBA" id="ARBA00022688"/>
    </source>
</evidence>
<name>A0A9W7ZYB2_9FUNG</name>
<dbReference type="InterPro" id="IPR009078">
    <property type="entry name" value="Ferritin-like_SF"/>
</dbReference>
<evidence type="ECO:0000256" key="3">
    <source>
        <dbReference type="ARBA" id="ARBA00022723"/>
    </source>
</evidence>
<comment type="cofactor">
    <cofactor evidence="8">
        <name>Fe cation</name>
        <dbReference type="ChEBI" id="CHEBI:24875"/>
    </cofactor>
    <text evidence="8">Binds 2 iron ions per subunit.</text>
</comment>
<keyword evidence="10" id="KW-1185">Reference proteome</keyword>
<keyword evidence="7 8" id="KW-0472">Membrane</keyword>
<gene>
    <name evidence="8 9" type="primary">COQ7</name>
    <name evidence="9" type="ORF">H4219_002191</name>
</gene>
<dbReference type="GO" id="GO:0046872">
    <property type="term" value="F:metal ion binding"/>
    <property type="evidence" value="ECO:0007669"/>
    <property type="project" value="UniProtKB-KW"/>
</dbReference>
<feature type="binding site" evidence="8">
    <location>
        <position position="180"/>
    </location>
    <ligand>
        <name>Fe cation</name>
        <dbReference type="ChEBI" id="CHEBI:24875"/>
        <label>2</label>
    </ligand>
</feature>
<comment type="caution">
    <text evidence="9">The sequence shown here is derived from an EMBL/GenBank/DDBJ whole genome shotgun (WGS) entry which is preliminary data.</text>
</comment>
<comment type="subcellular location">
    <subcellularLocation>
        <location evidence="8">Mitochondrion inner membrane</location>
        <topology evidence="8">Peripheral membrane protein</topology>
        <orientation evidence="8">Matrix side</orientation>
    </subcellularLocation>
</comment>
<dbReference type="PANTHER" id="PTHR11237">
    <property type="entry name" value="COENZYME Q10 BIOSYNTHESIS PROTEIN 7"/>
    <property type="match status" value="1"/>
</dbReference>
<dbReference type="GO" id="GO:0008682">
    <property type="term" value="F:3-demethoxyubiquinol 3-hydroxylase activity"/>
    <property type="evidence" value="ECO:0007669"/>
    <property type="project" value="UniProtKB-EC"/>
</dbReference>
<feature type="binding site" evidence="8">
    <location>
        <position position="89"/>
    </location>
    <ligand>
        <name>Fe cation</name>
        <dbReference type="ChEBI" id="CHEBI:24875"/>
        <label>2</label>
    </ligand>
</feature>
<evidence type="ECO:0000256" key="7">
    <source>
        <dbReference type="ARBA" id="ARBA00023136"/>
    </source>
</evidence>
<evidence type="ECO:0000256" key="6">
    <source>
        <dbReference type="ARBA" id="ARBA00023033"/>
    </source>
</evidence>
<evidence type="ECO:0000313" key="9">
    <source>
        <dbReference type="EMBL" id="KAJ1919142.1"/>
    </source>
</evidence>
<feature type="binding site" evidence="8">
    <location>
        <position position="60"/>
    </location>
    <ligand>
        <name>Fe cation</name>
        <dbReference type="ChEBI" id="CHEBI:24875"/>
        <label>1</label>
    </ligand>
</feature>
<comment type="subunit">
    <text evidence="8">Component of a multi-subunit COQ enzyme complex, composed of at least COQ3, COQ4, COQ5, COQ6, COQ7 and COQ9.</text>
</comment>
<dbReference type="OrthoDB" id="275371at2759"/>
<keyword evidence="8" id="KW-0496">Mitochondrion</keyword>
<reference evidence="9" key="1">
    <citation type="submission" date="2022-07" db="EMBL/GenBank/DDBJ databases">
        <title>Phylogenomic reconstructions and comparative analyses of Kickxellomycotina fungi.</title>
        <authorList>
            <person name="Reynolds N.K."/>
            <person name="Stajich J.E."/>
            <person name="Barry K."/>
            <person name="Grigoriev I.V."/>
            <person name="Crous P."/>
            <person name="Smith M.E."/>
        </authorList>
    </citation>
    <scope>NUCLEOTIDE SEQUENCE</scope>
    <source>
        <strain evidence="9">NBRC 100468</strain>
    </source>
</reference>
<comment type="function">
    <text evidence="8">Catalyzes the hydroxylation of 2-polyprenyl-3-methyl-6-methoxy-1,4-benzoquinol (DMQH2) during ubiquinone biosynthesis. Has also a structural role in the COQ enzyme complex, stabilizing other COQ polypeptides.</text>
</comment>
<feature type="binding site" evidence="8">
    <location>
        <position position="89"/>
    </location>
    <ligand>
        <name>Fe cation</name>
        <dbReference type="ChEBI" id="CHEBI:24875"/>
        <label>1</label>
    </ligand>
</feature>
<dbReference type="InterPro" id="IPR011566">
    <property type="entry name" value="Ubq_synth_Coq7"/>
</dbReference>
<evidence type="ECO:0000256" key="5">
    <source>
        <dbReference type="ARBA" id="ARBA00023004"/>
    </source>
</evidence>